<name>F2NCY5_DESAR</name>
<dbReference type="OrthoDB" id="5491048at2"/>
<dbReference type="Proteomes" id="UP000000483">
    <property type="component" value="Chromosome"/>
</dbReference>
<dbReference type="RefSeq" id="WP_013706669.1">
    <property type="nucleotide sequence ID" value="NC_015388.1"/>
</dbReference>
<dbReference type="KEGG" id="dao:Desac_1718"/>
<dbReference type="STRING" id="880072.Desac_1718"/>
<evidence type="ECO:0000313" key="1">
    <source>
        <dbReference type="EMBL" id="AEB09559.1"/>
    </source>
</evidence>
<dbReference type="AlphaFoldDB" id="F2NCY5"/>
<reference evidence="1 2" key="1">
    <citation type="journal article" date="2011" name="Stand. Genomic Sci.">
        <title>Complete genome sequence of the acetate-degrading sulfate reducer Desulfobacca acetoxidans type strain (ASRB2).</title>
        <authorList>
            <person name="Goker M."/>
            <person name="Teshima H."/>
            <person name="Lapidus A."/>
            <person name="Nolan M."/>
            <person name="Lucas S."/>
            <person name="Hammon N."/>
            <person name="Deshpande S."/>
            <person name="Cheng J.F."/>
            <person name="Tapia R."/>
            <person name="Han C."/>
            <person name="Goodwin L."/>
            <person name="Pitluck S."/>
            <person name="Huntemann M."/>
            <person name="Liolios K."/>
            <person name="Ivanova N."/>
            <person name="Pagani I."/>
            <person name="Mavromatis K."/>
            <person name="Ovchinikova G."/>
            <person name="Pati A."/>
            <person name="Chen A."/>
            <person name="Palaniappan K."/>
            <person name="Land M."/>
            <person name="Hauser L."/>
            <person name="Brambilla E.M."/>
            <person name="Rohde M."/>
            <person name="Spring S."/>
            <person name="Detter J.C."/>
            <person name="Woyke T."/>
            <person name="Bristow J."/>
            <person name="Eisen J.A."/>
            <person name="Markowitz V."/>
            <person name="Hugenholtz P."/>
            <person name="Kyrpides N.C."/>
            <person name="Klenk H.P."/>
        </authorList>
    </citation>
    <scope>NUCLEOTIDE SEQUENCE [LARGE SCALE GENOMIC DNA]</scope>
    <source>
        <strain evidence="2">ATCC 700848 / DSM 11109 / ASRB2</strain>
    </source>
</reference>
<evidence type="ECO:0000313" key="2">
    <source>
        <dbReference type="Proteomes" id="UP000000483"/>
    </source>
</evidence>
<organism evidence="1 2">
    <name type="scientific">Desulfobacca acetoxidans (strain ATCC 700848 / DSM 11109 / ASRB2)</name>
    <dbReference type="NCBI Taxonomy" id="880072"/>
    <lineage>
        <taxon>Bacteria</taxon>
        <taxon>Pseudomonadati</taxon>
        <taxon>Thermodesulfobacteriota</taxon>
        <taxon>Desulfobaccia</taxon>
        <taxon>Desulfobaccales</taxon>
        <taxon>Desulfobaccaceae</taxon>
        <taxon>Desulfobacca</taxon>
    </lineage>
</organism>
<reference evidence="2" key="2">
    <citation type="submission" date="2011-03" db="EMBL/GenBank/DDBJ databases">
        <title>The complete genome of Desulfobacca acetoxidans DSM 11109.</title>
        <authorList>
            <consortium name="US DOE Joint Genome Institute (JGI-PGF)"/>
            <person name="Lucas S."/>
            <person name="Copeland A."/>
            <person name="Lapidus A."/>
            <person name="Bruce D."/>
            <person name="Goodwin L."/>
            <person name="Pitluck S."/>
            <person name="Peters L."/>
            <person name="Kyrpides N."/>
            <person name="Mavromatis K."/>
            <person name="Ivanova N."/>
            <person name="Ovchinnikova G."/>
            <person name="Teshima H."/>
            <person name="Detter J.C."/>
            <person name="Han C."/>
            <person name="Land M."/>
            <person name="Hauser L."/>
            <person name="Markowitz V."/>
            <person name="Cheng J.-F."/>
            <person name="Hugenholtz P."/>
            <person name="Woyke T."/>
            <person name="Wu D."/>
            <person name="Spring S."/>
            <person name="Schueler E."/>
            <person name="Brambilla E."/>
            <person name="Klenk H.-P."/>
            <person name="Eisen J.A."/>
        </authorList>
    </citation>
    <scope>NUCLEOTIDE SEQUENCE [LARGE SCALE GENOMIC DNA]</scope>
    <source>
        <strain evidence="2">ATCC 700848 / DSM 11109 / ASRB2</strain>
    </source>
</reference>
<gene>
    <name evidence="1" type="ordered locus">Desac_1718</name>
</gene>
<sequence length="79" mass="8897">MPMWRDVLICTVGISLKADLERQAAPDCRQDLERCYAKGVAKKLLALNPDDRLCGSEINCTRPLYDRLCGSEINCTRPL</sequence>
<accession>F2NCY5</accession>
<keyword evidence="2" id="KW-1185">Reference proteome</keyword>
<protein>
    <submittedName>
        <fullName evidence="1">Putative cytoplasmic protein</fullName>
    </submittedName>
</protein>
<dbReference type="EMBL" id="CP002629">
    <property type="protein sequence ID" value="AEB09559.1"/>
    <property type="molecule type" value="Genomic_DNA"/>
</dbReference>
<proteinExistence type="predicted"/>
<dbReference type="HOGENOM" id="CLU_2600307_0_0_7"/>